<reference evidence="2 3" key="1">
    <citation type="submission" date="2019-03" db="EMBL/GenBank/DDBJ databases">
        <title>Genomic Encyclopedia of Archaeal and Bacterial Type Strains, Phase II (KMG-II): from individual species to whole genera.</title>
        <authorList>
            <person name="Goeker M."/>
        </authorList>
    </citation>
    <scope>NUCLEOTIDE SEQUENCE [LARGE SCALE GENOMIC DNA]</scope>
    <source>
        <strain evidence="2 3">ATCC 25309</strain>
    </source>
</reference>
<evidence type="ECO:0000313" key="3">
    <source>
        <dbReference type="Proteomes" id="UP000295662"/>
    </source>
</evidence>
<evidence type="ECO:0000313" key="2">
    <source>
        <dbReference type="EMBL" id="TDU64062.1"/>
    </source>
</evidence>
<dbReference type="AlphaFoldDB" id="A0A4R7RKJ3"/>
<gene>
    <name evidence="2" type="ORF">EI77_04246</name>
</gene>
<organism evidence="2 3">
    <name type="scientific">Prosthecobacter fusiformis</name>
    <dbReference type="NCBI Taxonomy" id="48464"/>
    <lineage>
        <taxon>Bacteria</taxon>
        <taxon>Pseudomonadati</taxon>
        <taxon>Verrucomicrobiota</taxon>
        <taxon>Verrucomicrobiia</taxon>
        <taxon>Verrucomicrobiales</taxon>
        <taxon>Verrucomicrobiaceae</taxon>
        <taxon>Prosthecobacter</taxon>
    </lineage>
</organism>
<proteinExistence type="predicted"/>
<dbReference type="EMBL" id="SOCA01000012">
    <property type="protein sequence ID" value="TDU64062.1"/>
    <property type="molecule type" value="Genomic_DNA"/>
</dbReference>
<keyword evidence="1" id="KW-0812">Transmembrane</keyword>
<name>A0A4R7RKJ3_9BACT</name>
<dbReference type="RefSeq" id="WP_166647407.1">
    <property type="nucleotide sequence ID" value="NZ_SOCA01000012.1"/>
</dbReference>
<comment type="caution">
    <text evidence="2">The sequence shown here is derived from an EMBL/GenBank/DDBJ whole genome shotgun (WGS) entry which is preliminary data.</text>
</comment>
<accession>A0A4R7RKJ3</accession>
<dbReference type="SUPFAM" id="SSF54523">
    <property type="entry name" value="Pili subunits"/>
    <property type="match status" value="1"/>
</dbReference>
<dbReference type="NCBIfam" id="TIGR02532">
    <property type="entry name" value="IV_pilin_GFxxxE"/>
    <property type="match status" value="1"/>
</dbReference>
<keyword evidence="3" id="KW-1185">Reference proteome</keyword>
<sequence length="145" mass="15677">MNPRARRVCAVGFTLIEVCVAMAIGVLILGVATMSMAGVQGEARLKKMAAQVESLARVSLLKAVMDQRLVRVDLNGGLPADGRVQVRRVGEKSFRNPQRGEVWEFSPTGVCEPVEVRVSNEAGEIELGFDPLTGCAVRKEVRVSL</sequence>
<keyword evidence="1" id="KW-1133">Transmembrane helix</keyword>
<protein>
    <submittedName>
        <fullName evidence="2">Prepilin-type N-terminal cleavage/methylation domain-containing protein</fullName>
    </submittedName>
</protein>
<evidence type="ECO:0000256" key="1">
    <source>
        <dbReference type="SAM" id="Phobius"/>
    </source>
</evidence>
<keyword evidence="1" id="KW-0472">Membrane</keyword>
<dbReference type="InterPro" id="IPR045584">
    <property type="entry name" value="Pilin-like"/>
</dbReference>
<feature type="transmembrane region" description="Helical" evidence="1">
    <location>
        <begin position="12"/>
        <end position="39"/>
    </location>
</feature>
<dbReference type="Proteomes" id="UP000295662">
    <property type="component" value="Unassembled WGS sequence"/>
</dbReference>
<dbReference type="InterPro" id="IPR012902">
    <property type="entry name" value="N_methyl_site"/>
</dbReference>